<dbReference type="SUPFAM" id="SSF52833">
    <property type="entry name" value="Thioredoxin-like"/>
    <property type="match status" value="1"/>
</dbReference>
<dbReference type="eggNOG" id="arCOG02400">
    <property type="taxonomic scope" value="Archaea"/>
</dbReference>
<dbReference type="InterPro" id="IPR036249">
    <property type="entry name" value="Thioredoxin-like_sf"/>
</dbReference>
<accession>Q2FP37</accession>
<gene>
    <name evidence="1" type="ordered locus">Mhun_1531</name>
</gene>
<dbReference type="KEGG" id="mhu:Mhun_1531"/>
<reference evidence="2" key="1">
    <citation type="journal article" date="2016" name="Stand. Genomic Sci.">
        <title>Complete genome sequence of Methanospirillum hungatei type strain JF1.</title>
        <authorList>
            <person name="Gunsalus R.P."/>
            <person name="Cook L.E."/>
            <person name="Crable B."/>
            <person name="Rohlin L."/>
            <person name="McDonald E."/>
            <person name="Mouttaki H."/>
            <person name="Sieber J.R."/>
            <person name="Poweleit N."/>
            <person name="Zhou H."/>
            <person name="Lapidus A.L."/>
            <person name="Daligault H.E."/>
            <person name="Land M."/>
            <person name="Gilna P."/>
            <person name="Ivanova N."/>
            <person name="Kyrpides N."/>
            <person name="Culley D.E."/>
            <person name="McInerney M.J."/>
        </authorList>
    </citation>
    <scope>NUCLEOTIDE SEQUENCE [LARGE SCALE GENOMIC DNA]</scope>
    <source>
        <strain evidence="2">ATCC 27890 / DSM 864 / NBRC 100397 / JF-1</strain>
    </source>
</reference>
<dbReference type="CDD" id="cd01659">
    <property type="entry name" value="TRX_superfamily"/>
    <property type="match status" value="1"/>
</dbReference>
<dbReference type="Gene3D" id="3.40.30.10">
    <property type="entry name" value="Glutaredoxin"/>
    <property type="match status" value="1"/>
</dbReference>
<protein>
    <submittedName>
        <fullName evidence="1">Uncharacterized protein</fullName>
    </submittedName>
</protein>
<sequence>MKKYFGPNQKIFAILFMVMSILILPVNATIFAEDGSELTIDDLYEMVNTTKPANNSAPVVFFYDPECGPCIPVHEYLEKYISDHPVVKVEMVNLSAGPESEVMMSELYIQHNRSMMNTPVIFFGPVGLEGTDEIINGFEMVYRWYTTEGCNCQSIT</sequence>
<dbReference type="EMBL" id="CP000254">
    <property type="protein sequence ID" value="ABD41262.1"/>
    <property type="molecule type" value="Genomic_DNA"/>
</dbReference>
<dbReference type="AlphaFoldDB" id="Q2FP37"/>
<dbReference type="EnsemblBacteria" id="ABD41262">
    <property type="protein sequence ID" value="ABD41262"/>
    <property type="gene ID" value="Mhun_1531"/>
</dbReference>
<keyword evidence="2" id="KW-1185">Reference proteome</keyword>
<evidence type="ECO:0000313" key="1">
    <source>
        <dbReference type="EMBL" id="ABD41262.1"/>
    </source>
</evidence>
<dbReference type="STRING" id="323259.Mhun_1531"/>
<dbReference type="InParanoid" id="Q2FP37"/>
<dbReference type="HOGENOM" id="CLU_131904_0_0_2"/>
<dbReference type="Proteomes" id="UP000001941">
    <property type="component" value="Chromosome"/>
</dbReference>
<evidence type="ECO:0000313" key="2">
    <source>
        <dbReference type="Proteomes" id="UP000001941"/>
    </source>
</evidence>
<organism evidence="1 2">
    <name type="scientific">Methanospirillum hungatei JF-1 (strain ATCC 27890 / DSM 864 / NBRC 100397 / JF-1)</name>
    <dbReference type="NCBI Taxonomy" id="323259"/>
    <lineage>
        <taxon>Archaea</taxon>
        <taxon>Methanobacteriati</taxon>
        <taxon>Methanobacteriota</taxon>
        <taxon>Stenosarchaea group</taxon>
        <taxon>Methanomicrobia</taxon>
        <taxon>Methanomicrobiales</taxon>
        <taxon>Methanospirillaceae</taxon>
        <taxon>Methanospirillum</taxon>
    </lineage>
</organism>
<dbReference type="PROSITE" id="PS51354">
    <property type="entry name" value="GLUTAREDOXIN_2"/>
    <property type="match status" value="1"/>
</dbReference>
<name>Q2FP37_METHJ</name>
<proteinExistence type="predicted"/>